<reference evidence="1" key="1">
    <citation type="submission" date="2021-01" db="EMBL/GenBank/DDBJ databases">
        <title>Complete genome sequence of Clostridiales bacterium R-7.</title>
        <authorList>
            <person name="Mahoney-Kurpe S.C."/>
            <person name="Palevich N."/>
            <person name="Koike S."/>
            <person name="Moon C.D."/>
            <person name="Attwood G.T."/>
        </authorList>
    </citation>
    <scope>NUCLEOTIDE SEQUENCE</scope>
    <source>
        <strain evidence="1">R-7</strain>
    </source>
</reference>
<keyword evidence="2" id="KW-1185">Reference proteome</keyword>
<dbReference type="Proteomes" id="UP000682782">
    <property type="component" value="Chromosome"/>
</dbReference>
<name>A0AC61MXK6_9FIRM</name>
<sequence length="255" mass="28445">MRIGAYQFPVTGNITENMSHILDAVSRASREGVELLVFPECAVTGYPPLALPSPAEIDEERKNEAHTQLQKAAIQNRMHLIAGTIIRRGSSFYNAALCFAPDGTVTEYDKRALWGWDQENFTPGTRDGILQAGTLKIGIRICFEVRFPEYFRELYRAKTDLNVILFSDTAAQADPDRYDLIRAHIRTRAVENVCPVLAVNNAASFQTAPTVLFDASGKALCELEPEKEGLLIYDFEKKEPSFGELGRKTISDTLL</sequence>
<gene>
    <name evidence="1" type="ORF">JYE49_02295</name>
</gene>
<organism evidence="1 2">
    <name type="scientific">Aristaeella hokkaidonensis</name>
    <dbReference type="NCBI Taxonomy" id="3046382"/>
    <lineage>
        <taxon>Bacteria</taxon>
        <taxon>Bacillati</taxon>
        <taxon>Bacillota</taxon>
        <taxon>Clostridia</taxon>
        <taxon>Eubacteriales</taxon>
        <taxon>Aristaeellaceae</taxon>
        <taxon>Aristaeella</taxon>
    </lineage>
</organism>
<proteinExistence type="predicted"/>
<protein>
    <submittedName>
        <fullName evidence="1">Carbon-nitrogen hydrolase family protein</fullName>
    </submittedName>
</protein>
<evidence type="ECO:0000313" key="1">
    <source>
        <dbReference type="EMBL" id="QUC67552.1"/>
    </source>
</evidence>
<accession>A0AC61MXK6</accession>
<dbReference type="EMBL" id="CP068393">
    <property type="protein sequence ID" value="QUC67552.1"/>
    <property type="molecule type" value="Genomic_DNA"/>
</dbReference>
<keyword evidence="1" id="KW-0378">Hydrolase</keyword>
<evidence type="ECO:0000313" key="2">
    <source>
        <dbReference type="Proteomes" id="UP000682782"/>
    </source>
</evidence>